<dbReference type="SUPFAM" id="SSF52266">
    <property type="entry name" value="SGNH hydrolase"/>
    <property type="match status" value="1"/>
</dbReference>
<keyword evidence="3" id="KW-1185">Reference proteome</keyword>
<reference evidence="3" key="1">
    <citation type="journal article" date="2019" name="Int. J. Syst. Evol. Microbiol.">
        <title>The Global Catalogue of Microorganisms (GCM) 10K type strain sequencing project: providing services to taxonomists for standard genome sequencing and annotation.</title>
        <authorList>
            <consortium name="The Broad Institute Genomics Platform"/>
            <consortium name="The Broad Institute Genome Sequencing Center for Infectious Disease"/>
            <person name="Wu L."/>
            <person name="Ma J."/>
        </authorList>
    </citation>
    <scope>NUCLEOTIDE SEQUENCE [LARGE SCALE GENOMIC DNA]</scope>
    <source>
        <strain evidence="3">NBRC 103166</strain>
    </source>
</reference>
<comment type="caution">
    <text evidence="2">The sequence shown here is derived from an EMBL/GenBank/DDBJ whole genome shotgun (WGS) entry which is preliminary data.</text>
</comment>
<gene>
    <name evidence="2" type="ORF">GCM10007916_24120</name>
</gene>
<dbReference type="Proteomes" id="UP001157353">
    <property type="component" value="Unassembled WGS sequence"/>
</dbReference>
<dbReference type="InterPro" id="IPR036514">
    <property type="entry name" value="SGNH_hydro_sf"/>
</dbReference>
<dbReference type="InterPro" id="IPR013830">
    <property type="entry name" value="SGNH_hydro"/>
</dbReference>
<protein>
    <submittedName>
        <fullName evidence="2">Arylesterase</fullName>
    </submittedName>
</protein>
<dbReference type="EMBL" id="BSPQ01000013">
    <property type="protein sequence ID" value="GLS91343.1"/>
    <property type="molecule type" value="Genomic_DNA"/>
</dbReference>
<dbReference type="PANTHER" id="PTHR30383">
    <property type="entry name" value="THIOESTERASE 1/PROTEASE 1/LYSOPHOSPHOLIPASE L1"/>
    <property type="match status" value="1"/>
</dbReference>
<feature type="domain" description="SGNH hydrolase-type esterase" evidence="1">
    <location>
        <begin position="13"/>
        <end position="163"/>
    </location>
</feature>
<accession>A0ABQ6E2A4</accession>
<proteinExistence type="predicted"/>
<dbReference type="Gene3D" id="3.40.50.1110">
    <property type="entry name" value="SGNH hydrolase"/>
    <property type="match status" value="1"/>
</dbReference>
<evidence type="ECO:0000313" key="3">
    <source>
        <dbReference type="Proteomes" id="UP001157353"/>
    </source>
</evidence>
<evidence type="ECO:0000259" key="1">
    <source>
        <dbReference type="Pfam" id="PF13472"/>
    </source>
</evidence>
<dbReference type="InterPro" id="IPR051532">
    <property type="entry name" value="Ester_Hydrolysis_Enzymes"/>
</dbReference>
<dbReference type="Pfam" id="PF13472">
    <property type="entry name" value="Lipase_GDSL_2"/>
    <property type="match status" value="1"/>
</dbReference>
<evidence type="ECO:0000313" key="2">
    <source>
        <dbReference type="EMBL" id="GLS91343.1"/>
    </source>
</evidence>
<organism evidence="2 3">
    <name type="scientific">Psychromonas marina</name>
    <dbReference type="NCBI Taxonomy" id="88364"/>
    <lineage>
        <taxon>Bacteria</taxon>
        <taxon>Pseudomonadati</taxon>
        <taxon>Pseudomonadota</taxon>
        <taxon>Gammaproteobacteria</taxon>
        <taxon>Alteromonadales</taxon>
        <taxon>Psychromonadaceae</taxon>
        <taxon>Psychromonas</taxon>
    </lineage>
</organism>
<sequence length="179" mass="19622">MLKKLNTTQPILAFGDSLTFGYGASPNQSYPAVLSELSGLTVVNEGINGELSKEGLKRLAGLLDQHQPQMLLLCHGANDMLQKRSLEKMQSNLEAMITLANERDITVLLIAVPNTNLLLTPLKQYQQVADKMSVPVDNELMSDILRQPALHSDIIHPNALGYQKMAEGIYQNLITLGAL</sequence>
<dbReference type="PANTHER" id="PTHR30383:SF24">
    <property type="entry name" value="THIOESTERASE 1_PROTEASE 1_LYSOPHOSPHOLIPASE L1"/>
    <property type="match status" value="1"/>
</dbReference>
<name>A0ABQ6E2A4_9GAMM</name>